<evidence type="ECO:0000313" key="3">
    <source>
        <dbReference type="Proteomes" id="UP001151760"/>
    </source>
</evidence>
<comment type="caution">
    <text evidence="2">The sequence shown here is derived from an EMBL/GenBank/DDBJ whole genome shotgun (WGS) entry which is preliminary data.</text>
</comment>
<dbReference type="Proteomes" id="UP001151760">
    <property type="component" value="Unassembled WGS sequence"/>
</dbReference>
<keyword evidence="3" id="KW-1185">Reference proteome</keyword>
<sequence length="102" mass="10747">MITRPLLRPSILSSICSMSSRGSSSKAEVEEDDRERVHFRDGKISSRRKKSWESNSGNTGNGGKTVGGAIGACGSGIVSEAKRSLDKSSEGSEEVFPGEAGK</sequence>
<reference evidence="2" key="2">
    <citation type="submission" date="2022-01" db="EMBL/GenBank/DDBJ databases">
        <authorList>
            <person name="Yamashiro T."/>
            <person name="Shiraishi A."/>
            <person name="Satake H."/>
            <person name="Nakayama K."/>
        </authorList>
    </citation>
    <scope>NUCLEOTIDE SEQUENCE</scope>
</reference>
<evidence type="ECO:0000256" key="1">
    <source>
        <dbReference type="SAM" id="MobiDB-lite"/>
    </source>
</evidence>
<gene>
    <name evidence="2" type="ORF">Tco_0975012</name>
</gene>
<feature type="compositionally biased region" description="Gly residues" evidence="1">
    <location>
        <begin position="59"/>
        <end position="74"/>
    </location>
</feature>
<reference evidence="2" key="1">
    <citation type="journal article" date="2022" name="Int. J. Mol. Sci.">
        <title>Draft Genome of Tanacetum Coccineum: Genomic Comparison of Closely Related Tanacetum-Family Plants.</title>
        <authorList>
            <person name="Yamashiro T."/>
            <person name="Shiraishi A."/>
            <person name="Nakayama K."/>
            <person name="Satake H."/>
        </authorList>
    </citation>
    <scope>NUCLEOTIDE SEQUENCE</scope>
</reference>
<organism evidence="2 3">
    <name type="scientific">Tanacetum coccineum</name>
    <dbReference type="NCBI Taxonomy" id="301880"/>
    <lineage>
        <taxon>Eukaryota</taxon>
        <taxon>Viridiplantae</taxon>
        <taxon>Streptophyta</taxon>
        <taxon>Embryophyta</taxon>
        <taxon>Tracheophyta</taxon>
        <taxon>Spermatophyta</taxon>
        <taxon>Magnoliopsida</taxon>
        <taxon>eudicotyledons</taxon>
        <taxon>Gunneridae</taxon>
        <taxon>Pentapetalae</taxon>
        <taxon>asterids</taxon>
        <taxon>campanulids</taxon>
        <taxon>Asterales</taxon>
        <taxon>Asteraceae</taxon>
        <taxon>Asteroideae</taxon>
        <taxon>Anthemideae</taxon>
        <taxon>Anthemidinae</taxon>
        <taxon>Tanacetum</taxon>
    </lineage>
</organism>
<protein>
    <submittedName>
        <fullName evidence="2">Uncharacterized protein</fullName>
    </submittedName>
</protein>
<feature type="compositionally biased region" description="Basic and acidic residues" evidence="1">
    <location>
        <begin position="34"/>
        <end position="44"/>
    </location>
</feature>
<evidence type="ECO:0000313" key="2">
    <source>
        <dbReference type="EMBL" id="GJT48855.1"/>
    </source>
</evidence>
<feature type="compositionally biased region" description="Basic and acidic residues" evidence="1">
    <location>
        <begin position="80"/>
        <end position="90"/>
    </location>
</feature>
<proteinExistence type="predicted"/>
<name>A0ABQ5ED86_9ASTR</name>
<feature type="compositionally biased region" description="Low complexity" evidence="1">
    <location>
        <begin position="16"/>
        <end position="25"/>
    </location>
</feature>
<accession>A0ABQ5ED86</accession>
<feature type="region of interest" description="Disordered" evidence="1">
    <location>
        <begin position="16"/>
        <end position="102"/>
    </location>
</feature>
<dbReference type="EMBL" id="BQNB010016187">
    <property type="protein sequence ID" value="GJT48855.1"/>
    <property type="molecule type" value="Genomic_DNA"/>
</dbReference>